<proteinExistence type="predicted"/>
<sequence>MSRRERRPERPAALQRPRPVRRDRHGRGVRGPLAWPAVPAMRTRSERFDDLVLDAVERIEPRAGAILDEIDVVVETTPAVSPALSTADLTPEIPLGEVIAASGRSRTRVVLYRRPIEVRAADDRELAVLVSSVLVEQMASLLSVDPHDLDPGYDDGLDDL</sequence>
<evidence type="ECO:0000313" key="2">
    <source>
        <dbReference type="EMBL" id="GMA18534.1"/>
    </source>
</evidence>
<feature type="compositionally biased region" description="Basic and acidic residues" evidence="1">
    <location>
        <begin position="1"/>
        <end position="10"/>
    </location>
</feature>
<dbReference type="RefSeq" id="WP_241444335.1">
    <property type="nucleotide sequence ID" value="NZ_BSUJ01000001.1"/>
</dbReference>
<organism evidence="2 3">
    <name type="scientific">Arsenicicoccus piscis</name>
    <dbReference type="NCBI Taxonomy" id="673954"/>
    <lineage>
        <taxon>Bacteria</taxon>
        <taxon>Bacillati</taxon>
        <taxon>Actinomycetota</taxon>
        <taxon>Actinomycetes</taxon>
        <taxon>Micrococcales</taxon>
        <taxon>Intrasporangiaceae</taxon>
        <taxon>Arsenicicoccus</taxon>
    </lineage>
</organism>
<feature type="region of interest" description="Disordered" evidence="1">
    <location>
        <begin position="1"/>
        <end position="33"/>
    </location>
</feature>
<dbReference type="Pfam" id="PF06262">
    <property type="entry name" value="Zincin_1"/>
    <property type="match status" value="1"/>
</dbReference>
<evidence type="ECO:0000313" key="3">
    <source>
        <dbReference type="Proteomes" id="UP001157109"/>
    </source>
</evidence>
<protein>
    <recommendedName>
        <fullName evidence="4">Metallopeptidase family protein</fullName>
    </recommendedName>
</protein>
<dbReference type="InterPro" id="IPR010428">
    <property type="entry name" value="Zincin_1"/>
</dbReference>
<dbReference type="Proteomes" id="UP001157109">
    <property type="component" value="Unassembled WGS sequence"/>
</dbReference>
<reference evidence="3" key="1">
    <citation type="journal article" date="2019" name="Int. J. Syst. Evol. Microbiol.">
        <title>The Global Catalogue of Microorganisms (GCM) 10K type strain sequencing project: providing services to taxonomists for standard genome sequencing and annotation.</title>
        <authorList>
            <consortium name="The Broad Institute Genomics Platform"/>
            <consortium name="The Broad Institute Genome Sequencing Center for Infectious Disease"/>
            <person name="Wu L."/>
            <person name="Ma J."/>
        </authorList>
    </citation>
    <scope>NUCLEOTIDE SEQUENCE [LARGE SCALE GENOMIC DNA]</scope>
    <source>
        <strain evidence="3">NBRC 105830</strain>
    </source>
</reference>
<dbReference type="EMBL" id="BSUJ01000001">
    <property type="protein sequence ID" value="GMA18534.1"/>
    <property type="molecule type" value="Genomic_DNA"/>
</dbReference>
<keyword evidence="3" id="KW-1185">Reference proteome</keyword>
<name>A0ABQ6HJ36_9MICO</name>
<feature type="compositionally biased region" description="Basic residues" evidence="1">
    <location>
        <begin position="18"/>
        <end position="28"/>
    </location>
</feature>
<gene>
    <name evidence="2" type="ORF">GCM10025862_05550</name>
</gene>
<dbReference type="SUPFAM" id="SSF55486">
    <property type="entry name" value="Metalloproteases ('zincins'), catalytic domain"/>
    <property type="match status" value="1"/>
</dbReference>
<dbReference type="Gene3D" id="3.30.2010.20">
    <property type="match status" value="1"/>
</dbReference>
<dbReference type="CDD" id="cd12954">
    <property type="entry name" value="MMP_TTHA0227_like_1"/>
    <property type="match status" value="1"/>
</dbReference>
<accession>A0ABQ6HJ36</accession>
<dbReference type="InterPro" id="IPR038555">
    <property type="entry name" value="Zincin_1_sf"/>
</dbReference>
<comment type="caution">
    <text evidence="2">The sequence shown here is derived from an EMBL/GenBank/DDBJ whole genome shotgun (WGS) entry which is preliminary data.</text>
</comment>
<evidence type="ECO:0008006" key="4">
    <source>
        <dbReference type="Google" id="ProtNLM"/>
    </source>
</evidence>
<evidence type="ECO:0000256" key="1">
    <source>
        <dbReference type="SAM" id="MobiDB-lite"/>
    </source>
</evidence>